<dbReference type="Pfam" id="PF07742">
    <property type="entry name" value="BTG"/>
    <property type="match status" value="1"/>
</dbReference>
<dbReference type="Gene3D" id="3.90.640.90">
    <property type="entry name" value="Anti-proliferative protein, N-terminal domain"/>
    <property type="match status" value="1"/>
</dbReference>
<dbReference type="SMART" id="SM00099">
    <property type="entry name" value="btg1"/>
    <property type="match status" value="1"/>
</dbReference>
<gene>
    <name evidence="4" type="ORF">BCR36DRAFT_584927</name>
</gene>
<dbReference type="GO" id="GO:0005634">
    <property type="term" value="C:nucleus"/>
    <property type="evidence" value="ECO:0007669"/>
    <property type="project" value="TreeGrafter"/>
</dbReference>
<proteinExistence type="inferred from homology"/>
<dbReference type="InterPro" id="IPR036054">
    <property type="entry name" value="BTG-like_sf"/>
</dbReference>
<reference evidence="4 5" key="2">
    <citation type="submission" date="2016-08" db="EMBL/GenBank/DDBJ databases">
        <title>Pervasive Adenine N6-methylation of Active Genes in Fungi.</title>
        <authorList>
            <consortium name="DOE Joint Genome Institute"/>
            <person name="Mondo S.J."/>
            <person name="Dannebaum R.O."/>
            <person name="Kuo R.C."/>
            <person name="Labutti K."/>
            <person name="Haridas S."/>
            <person name="Kuo A."/>
            <person name="Salamov A."/>
            <person name="Ahrendt S.R."/>
            <person name="Lipzen A."/>
            <person name="Sullivan W."/>
            <person name="Andreopoulos W.B."/>
            <person name="Clum A."/>
            <person name="Lindquist E."/>
            <person name="Daum C."/>
            <person name="Ramamoorthy G.K."/>
            <person name="Gryganskyi A."/>
            <person name="Culley D."/>
            <person name="Magnuson J.K."/>
            <person name="James T.Y."/>
            <person name="O'Malley M.A."/>
            <person name="Stajich J.E."/>
            <person name="Spatafora J.W."/>
            <person name="Visel A."/>
            <person name="Grigoriev I.V."/>
        </authorList>
    </citation>
    <scope>NUCLEOTIDE SEQUENCE [LARGE SCALE GENOMIC DNA]</scope>
    <source>
        <strain evidence="5">finn</strain>
    </source>
</reference>
<dbReference type="InterPro" id="IPR002087">
    <property type="entry name" value="Anti_prolifrtn"/>
</dbReference>
<dbReference type="PANTHER" id="PTHR22978">
    <property type="entry name" value="B-CELL TRANSLOCATION GENE"/>
    <property type="match status" value="1"/>
</dbReference>
<evidence type="ECO:0000259" key="3">
    <source>
        <dbReference type="SMART" id="SM00099"/>
    </source>
</evidence>
<dbReference type="EMBL" id="MCFH01000032">
    <property type="protein sequence ID" value="ORX47115.1"/>
    <property type="molecule type" value="Genomic_DNA"/>
</dbReference>
<dbReference type="PANTHER" id="PTHR22978:SF22">
    <property type="entry name" value="BTG FAMILY PROTEIN"/>
    <property type="match status" value="1"/>
</dbReference>
<evidence type="ECO:0000313" key="5">
    <source>
        <dbReference type="Proteomes" id="UP000193719"/>
    </source>
</evidence>
<evidence type="ECO:0000256" key="2">
    <source>
        <dbReference type="SAM" id="MobiDB-lite"/>
    </source>
</evidence>
<name>A0A1Y1V5V6_9FUNG</name>
<dbReference type="GO" id="GO:0005737">
    <property type="term" value="C:cytoplasm"/>
    <property type="evidence" value="ECO:0007669"/>
    <property type="project" value="TreeGrafter"/>
</dbReference>
<feature type="region of interest" description="Disordered" evidence="2">
    <location>
        <begin position="127"/>
        <end position="157"/>
    </location>
</feature>
<comment type="similarity">
    <text evidence="1">Belongs to the BTG family.</text>
</comment>
<dbReference type="Proteomes" id="UP000193719">
    <property type="component" value="Unassembled WGS sequence"/>
</dbReference>
<comment type="caution">
    <text evidence="4">The sequence shown here is derived from an EMBL/GenBank/DDBJ whole genome shotgun (WGS) entry which is preliminary data.</text>
</comment>
<accession>A0A1Y1V5V6</accession>
<dbReference type="InterPro" id="IPR033332">
    <property type="entry name" value="BTG"/>
</dbReference>
<dbReference type="STRING" id="1754191.A0A1Y1V5V6"/>
<evidence type="ECO:0000313" key="4">
    <source>
        <dbReference type="EMBL" id="ORX47115.1"/>
    </source>
</evidence>
<organism evidence="4 5">
    <name type="scientific">Piromyces finnis</name>
    <dbReference type="NCBI Taxonomy" id="1754191"/>
    <lineage>
        <taxon>Eukaryota</taxon>
        <taxon>Fungi</taxon>
        <taxon>Fungi incertae sedis</taxon>
        <taxon>Chytridiomycota</taxon>
        <taxon>Chytridiomycota incertae sedis</taxon>
        <taxon>Neocallimastigomycetes</taxon>
        <taxon>Neocallimastigales</taxon>
        <taxon>Neocallimastigaceae</taxon>
        <taxon>Piromyces</taxon>
    </lineage>
</organism>
<evidence type="ECO:0000256" key="1">
    <source>
        <dbReference type="ARBA" id="ARBA00007989"/>
    </source>
</evidence>
<reference evidence="4 5" key="1">
    <citation type="submission" date="2016-08" db="EMBL/GenBank/DDBJ databases">
        <title>Genomes of anaerobic fungi encode conserved fungal cellulosomes for biomass hydrolysis.</title>
        <authorList>
            <consortium name="DOE Joint Genome Institute"/>
            <person name="Haitjema C.H."/>
            <person name="Gilmore S.P."/>
            <person name="Henske J.K."/>
            <person name="Solomon K.V."/>
            <person name="De Groot R."/>
            <person name="Kuo A."/>
            <person name="Mondo S.J."/>
            <person name="Salamov A.A."/>
            <person name="Labutti K."/>
            <person name="Zhao Z."/>
            <person name="Chiniquy J."/>
            <person name="Barry K."/>
            <person name="Brewer H.M."/>
            <person name="Purvine S.O."/>
            <person name="Wright A.T."/>
            <person name="Boxma B."/>
            <person name="Van Alen T."/>
            <person name="Hackstein J.H."/>
            <person name="Baker S.E."/>
            <person name="Grigoriev I.V."/>
            <person name="O'Malley M.A."/>
        </authorList>
    </citation>
    <scope>NUCLEOTIDE SEQUENCE [LARGE SCALE GENOMIC DNA]</scope>
    <source>
        <strain evidence="5">finn</strain>
    </source>
</reference>
<feature type="compositionally biased region" description="Low complexity" evidence="2">
    <location>
        <begin position="135"/>
        <end position="157"/>
    </location>
</feature>
<dbReference type="SUPFAM" id="SSF160696">
    <property type="entry name" value="BTG domain-like"/>
    <property type="match status" value="1"/>
</dbReference>
<dbReference type="PRINTS" id="PR00310">
    <property type="entry name" value="ANTIPRLFBTG1"/>
</dbReference>
<dbReference type="OrthoDB" id="19928at2759"/>
<protein>
    <submittedName>
        <fullName evidence="4">BTG-domain-containing protein</fullName>
    </submittedName>
</protein>
<keyword evidence="5" id="KW-1185">Reference proteome</keyword>
<sequence>MLNEIETAIDFIGSYLKNFKPEQLVAFKENLNILLKDKYYSHWDDTNPLKGSAYRSISINDGRIDHLILIAAYVAGMDVSECFPSDLIIWVDPSNVCYRQGSDYSNICTLYKGNSRVQPKVYNKHHNGMSIRQNSSSKSSSHTPKTRSSLSSEILVH</sequence>
<feature type="domain" description="Anti-proliferative protein" evidence="3">
    <location>
        <begin position="1"/>
        <end position="103"/>
    </location>
</feature>
<dbReference type="AlphaFoldDB" id="A0A1Y1V5V6"/>